<evidence type="ECO:0000313" key="11">
    <source>
        <dbReference type="Proteomes" id="UP001236569"/>
    </source>
</evidence>
<keyword evidence="10" id="KW-0645">Protease</keyword>
<keyword evidence="6 7" id="KW-0472">Membrane</keyword>
<evidence type="ECO:0000256" key="7">
    <source>
        <dbReference type="SAM" id="Phobius"/>
    </source>
</evidence>
<evidence type="ECO:0000256" key="4">
    <source>
        <dbReference type="ARBA" id="ARBA00022801"/>
    </source>
</evidence>
<dbReference type="InterPro" id="IPR035952">
    <property type="entry name" value="Rhomboid-like_sf"/>
</dbReference>
<keyword evidence="11" id="KW-1185">Reference proteome</keyword>
<feature type="domain" description="Peptidase S54 rhomboid" evidence="8">
    <location>
        <begin position="39"/>
        <end position="182"/>
    </location>
</feature>
<protein>
    <submittedName>
        <fullName evidence="10">Rhomboid family intramembrane serine protease</fullName>
        <ecNumber evidence="10">3.4.21.-</ecNumber>
    </submittedName>
</protein>
<feature type="domain" description="DUF6576" evidence="9">
    <location>
        <begin position="228"/>
        <end position="274"/>
    </location>
</feature>
<feature type="transmembrane region" description="Helical" evidence="7">
    <location>
        <begin position="43"/>
        <end position="67"/>
    </location>
</feature>
<keyword evidence="5 7" id="KW-1133">Transmembrane helix</keyword>
<dbReference type="Proteomes" id="UP001236569">
    <property type="component" value="Unassembled WGS sequence"/>
</dbReference>
<dbReference type="PANTHER" id="PTHR43731">
    <property type="entry name" value="RHOMBOID PROTEASE"/>
    <property type="match status" value="1"/>
</dbReference>
<dbReference type="PANTHER" id="PTHR43731:SF14">
    <property type="entry name" value="PRESENILIN-ASSOCIATED RHOMBOID-LIKE PROTEIN, MITOCHONDRIAL"/>
    <property type="match status" value="1"/>
</dbReference>
<dbReference type="Pfam" id="PF20216">
    <property type="entry name" value="DUF6576"/>
    <property type="match status" value="1"/>
</dbReference>
<feature type="transmembrane region" description="Helical" evidence="7">
    <location>
        <begin position="166"/>
        <end position="183"/>
    </location>
</feature>
<comment type="caution">
    <text evidence="10">The sequence shown here is derived from an EMBL/GenBank/DDBJ whole genome shotgun (WGS) entry which is preliminary data.</text>
</comment>
<dbReference type="GO" id="GO:0008233">
    <property type="term" value="F:peptidase activity"/>
    <property type="evidence" value="ECO:0007669"/>
    <property type="project" value="UniProtKB-KW"/>
</dbReference>
<dbReference type="InterPro" id="IPR046483">
    <property type="entry name" value="DUF6576"/>
</dbReference>
<evidence type="ECO:0000256" key="5">
    <source>
        <dbReference type="ARBA" id="ARBA00022989"/>
    </source>
</evidence>
<dbReference type="InterPro" id="IPR050925">
    <property type="entry name" value="Rhomboid_protease_S54"/>
</dbReference>
<dbReference type="Gene3D" id="1.20.1540.10">
    <property type="entry name" value="Rhomboid-like"/>
    <property type="match status" value="1"/>
</dbReference>
<comment type="similarity">
    <text evidence="2">Belongs to the peptidase S54 family.</text>
</comment>
<evidence type="ECO:0000259" key="9">
    <source>
        <dbReference type="Pfam" id="PF20216"/>
    </source>
</evidence>
<keyword evidence="4 10" id="KW-0378">Hydrolase</keyword>
<evidence type="ECO:0000313" key="10">
    <source>
        <dbReference type="EMBL" id="MDI9863214.1"/>
    </source>
</evidence>
<dbReference type="Pfam" id="PF01694">
    <property type="entry name" value="Rhomboid"/>
    <property type="match status" value="1"/>
</dbReference>
<dbReference type="RefSeq" id="WP_283368529.1">
    <property type="nucleotide sequence ID" value="NZ_JASHID010000002.1"/>
</dbReference>
<dbReference type="SUPFAM" id="SSF144091">
    <property type="entry name" value="Rhomboid-like"/>
    <property type="match status" value="1"/>
</dbReference>
<feature type="transmembrane region" description="Helical" evidence="7">
    <location>
        <begin position="131"/>
        <end position="154"/>
    </location>
</feature>
<feature type="transmembrane region" description="Helical" evidence="7">
    <location>
        <begin position="103"/>
        <end position="124"/>
    </location>
</feature>
<name>A0ABT6YII3_9BACT</name>
<evidence type="ECO:0000256" key="1">
    <source>
        <dbReference type="ARBA" id="ARBA00004141"/>
    </source>
</evidence>
<comment type="subcellular location">
    <subcellularLocation>
        <location evidence="1">Membrane</location>
        <topology evidence="1">Multi-pass membrane protein</topology>
    </subcellularLocation>
</comment>
<feature type="transmembrane region" description="Helical" evidence="7">
    <location>
        <begin position="190"/>
        <end position="208"/>
    </location>
</feature>
<evidence type="ECO:0000259" key="8">
    <source>
        <dbReference type="Pfam" id="PF01694"/>
    </source>
</evidence>
<reference evidence="10 11" key="1">
    <citation type="submission" date="2023-05" db="EMBL/GenBank/DDBJ databases">
        <title>Novel species of genus Flectobacillus isolated from stream in China.</title>
        <authorList>
            <person name="Lu H."/>
        </authorList>
    </citation>
    <scope>NUCLEOTIDE SEQUENCE [LARGE SCALE GENOMIC DNA]</scope>
    <source>
        <strain evidence="10 11">DC10W</strain>
    </source>
</reference>
<dbReference type="GO" id="GO:0006508">
    <property type="term" value="P:proteolysis"/>
    <property type="evidence" value="ECO:0007669"/>
    <property type="project" value="UniProtKB-KW"/>
</dbReference>
<feature type="transmembrane region" description="Helical" evidence="7">
    <location>
        <begin position="79"/>
        <end position="97"/>
    </location>
</feature>
<sequence>MIALLIIGITLIFTYQGFRDFLFFDKYKFHVFPVLLQKDYKRLLTSGFLHVDWIHFFFNMYSLYVFSGLTINIFGEAKFLILYLGSIVGGNLISVLIHRKDDGYTSVGASGGVFGIMFASIAVFPDMGLRIMFIPISLPAWIFGLLYLGVSIYGIKSNKDNIGHDAHLGGAIIGILFAILFIPEILKENLWVILLLLIPSLVFIYTIVARPHILLIDNFYFKNNQQHDTIDERYNANKAKKQHEIDEILDKIASKGIESLSASEKAALEEYSKRMN</sequence>
<dbReference type="EC" id="3.4.21.-" evidence="10"/>
<dbReference type="InterPro" id="IPR022764">
    <property type="entry name" value="Peptidase_S54_rhomboid_dom"/>
</dbReference>
<proteinExistence type="inferred from homology"/>
<evidence type="ECO:0000256" key="2">
    <source>
        <dbReference type="ARBA" id="ARBA00009045"/>
    </source>
</evidence>
<gene>
    <name evidence="10" type="ORF">QM480_02690</name>
</gene>
<organism evidence="10 11">
    <name type="scientific">Flectobacillus longus</name>
    <dbReference type="NCBI Taxonomy" id="2984207"/>
    <lineage>
        <taxon>Bacteria</taxon>
        <taxon>Pseudomonadati</taxon>
        <taxon>Bacteroidota</taxon>
        <taxon>Cytophagia</taxon>
        <taxon>Cytophagales</taxon>
        <taxon>Flectobacillaceae</taxon>
        <taxon>Flectobacillus</taxon>
    </lineage>
</organism>
<keyword evidence="3 7" id="KW-0812">Transmembrane</keyword>
<dbReference type="EMBL" id="JASHID010000002">
    <property type="protein sequence ID" value="MDI9863214.1"/>
    <property type="molecule type" value="Genomic_DNA"/>
</dbReference>
<accession>A0ABT6YII3</accession>
<evidence type="ECO:0000256" key="3">
    <source>
        <dbReference type="ARBA" id="ARBA00022692"/>
    </source>
</evidence>
<evidence type="ECO:0000256" key="6">
    <source>
        <dbReference type="ARBA" id="ARBA00023136"/>
    </source>
</evidence>